<evidence type="ECO:0000313" key="2">
    <source>
        <dbReference type="EMBL" id="KAK7524805.1"/>
    </source>
</evidence>
<keyword evidence="3" id="KW-1185">Reference proteome</keyword>
<dbReference type="EMBL" id="JBBPHU010000001">
    <property type="protein sequence ID" value="KAK7524805.1"/>
    <property type="molecule type" value="Genomic_DNA"/>
</dbReference>
<comment type="caution">
    <text evidence="2">The sequence shown here is derived from an EMBL/GenBank/DDBJ whole genome shotgun (WGS) entry which is preliminary data.</text>
</comment>
<protein>
    <submittedName>
        <fullName evidence="2">Uncharacterized protein</fullName>
    </submittedName>
</protein>
<feature type="region of interest" description="Disordered" evidence="1">
    <location>
        <begin position="95"/>
        <end position="117"/>
    </location>
</feature>
<evidence type="ECO:0000313" key="3">
    <source>
        <dbReference type="Proteomes" id="UP001363622"/>
    </source>
</evidence>
<gene>
    <name evidence="2" type="ORF">IWZ03DRAFT_33765</name>
</gene>
<reference evidence="2 3" key="1">
    <citation type="submission" date="2024-04" db="EMBL/GenBank/DDBJ databases">
        <title>Phyllosticta paracitricarpa is synonymous to the EU quarantine fungus P. citricarpa based on phylogenomic analyses.</title>
        <authorList>
            <consortium name="Lawrence Berkeley National Laboratory"/>
            <person name="Van Ingen-Buijs V.A."/>
            <person name="Van Westerhoven A.C."/>
            <person name="Haridas S."/>
            <person name="Skiadas P."/>
            <person name="Martin F."/>
            <person name="Groenewald J.Z."/>
            <person name="Crous P.W."/>
            <person name="Seidl M.F."/>
        </authorList>
    </citation>
    <scope>NUCLEOTIDE SEQUENCE [LARGE SCALE GENOMIC DNA]</scope>
    <source>
        <strain evidence="2 3">CBS 123371</strain>
    </source>
</reference>
<proteinExistence type="predicted"/>
<name>A0ABR1L2I6_9PEZI</name>
<dbReference type="Proteomes" id="UP001363622">
    <property type="component" value="Unassembled WGS sequence"/>
</dbReference>
<accession>A0ABR1L2I6</accession>
<sequence length="210" mass="23596">MLWRALESDSLAPEKGRANGKEGLRCAHVGRWVVKLIVSFWCCHATLRHFTSTWRNHTAGQHDTLVQRYREPASRALILPLNVCLCRKGRKEEKRSTLDNQGSKSQQSVGFLQDSSPTPHHLCRARSVVWCGFSMGGLDGEREFYTQWLVGVAGARRVSKRERERERERKAHVGGQKVSEVTGVTDDSLVSTSAAPMSLLNVHVGIIHKQ</sequence>
<evidence type="ECO:0000256" key="1">
    <source>
        <dbReference type="SAM" id="MobiDB-lite"/>
    </source>
</evidence>
<feature type="compositionally biased region" description="Polar residues" evidence="1">
    <location>
        <begin position="98"/>
        <end position="117"/>
    </location>
</feature>
<organism evidence="2 3">
    <name type="scientific">Phyllosticta citriasiana</name>
    <dbReference type="NCBI Taxonomy" id="595635"/>
    <lineage>
        <taxon>Eukaryota</taxon>
        <taxon>Fungi</taxon>
        <taxon>Dikarya</taxon>
        <taxon>Ascomycota</taxon>
        <taxon>Pezizomycotina</taxon>
        <taxon>Dothideomycetes</taxon>
        <taxon>Dothideomycetes incertae sedis</taxon>
        <taxon>Botryosphaeriales</taxon>
        <taxon>Phyllostictaceae</taxon>
        <taxon>Phyllosticta</taxon>
    </lineage>
</organism>